<reference evidence="3 4" key="1">
    <citation type="submission" date="2024-10" db="EMBL/GenBank/DDBJ databases">
        <title>Updated reference genomes for cyclostephanoid diatoms.</title>
        <authorList>
            <person name="Roberts W.R."/>
            <person name="Alverson A.J."/>
        </authorList>
    </citation>
    <scope>NUCLEOTIDE SEQUENCE [LARGE SCALE GENOMIC DNA]</scope>
    <source>
        <strain evidence="3 4">AJA228-03</strain>
    </source>
</reference>
<comment type="caution">
    <text evidence="3">The sequence shown here is derived from an EMBL/GenBank/DDBJ whole genome shotgun (WGS) entry which is preliminary data.</text>
</comment>
<evidence type="ECO:0000256" key="2">
    <source>
        <dbReference type="SAM" id="Phobius"/>
    </source>
</evidence>
<keyword evidence="2" id="KW-1133">Transmembrane helix</keyword>
<evidence type="ECO:0000313" key="3">
    <source>
        <dbReference type="EMBL" id="KAL3823484.1"/>
    </source>
</evidence>
<dbReference type="EMBL" id="JALLPB020000037">
    <property type="protein sequence ID" value="KAL3823484.1"/>
    <property type="molecule type" value="Genomic_DNA"/>
</dbReference>
<keyword evidence="4" id="KW-1185">Reference proteome</keyword>
<name>A0ABD3SG43_9STRA</name>
<feature type="region of interest" description="Disordered" evidence="1">
    <location>
        <begin position="51"/>
        <end position="72"/>
    </location>
</feature>
<proteinExistence type="predicted"/>
<sequence>MVAPRRLRRGWGPSFSSYKLLRRLVITPFLISGISILWSIFASDGGIRGWGGTTNGDTSPPTPGDVAGGGGMEDVVDRALEGNVKDDVVVPPIPSSSIVHDGRTWKSEKSAVLSMASSSGLDDHARFVGSLRATGYDGRIILGISHDSSDDVIEYLDSKNVTYHRVYKSETGCAHNGTAGAEPMYMTYDDNGIGTPRRIIINADGTGWNCPREYPEYKLTWARFFYYRDWLMSEEDCGVGMVECADGIMVTDYRDAYFQADPFQTAVRMGLHRHPILVFEEHPNMVNTHWLTDLPVMSCKKHKVGPTPVLCSGGTMGSREGMLEYLNVMIEEFKHWMTQPDCRMQGYGDDQAVHNYLYYAGRFGDIAKAIPHRTGPIHVVGYEASNINEEAMKKAKGRGLSDVPKDFYVKYAWQRWLPEEYGLINPDTGMVVNLDGLPSAQVHQYDRFGNLIDGWLGKMKEQGWPNNNATFG</sequence>
<organism evidence="3 4">
    <name type="scientific">Cyclostephanos tholiformis</name>
    <dbReference type="NCBI Taxonomy" id="382380"/>
    <lineage>
        <taxon>Eukaryota</taxon>
        <taxon>Sar</taxon>
        <taxon>Stramenopiles</taxon>
        <taxon>Ochrophyta</taxon>
        <taxon>Bacillariophyta</taxon>
        <taxon>Coscinodiscophyceae</taxon>
        <taxon>Thalassiosirophycidae</taxon>
        <taxon>Stephanodiscales</taxon>
        <taxon>Stephanodiscaceae</taxon>
        <taxon>Cyclostephanos</taxon>
    </lineage>
</organism>
<feature type="transmembrane region" description="Helical" evidence="2">
    <location>
        <begin position="20"/>
        <end position="41"/>
    </location>
</feature>
<keyword evidence="2" id="KW-0812">Transmembrane</keyword>
<evidence type="ECO:0000256" key="1">
    <source>
        <dbReference type="SAM" id="MobiDB-lite"/>
    </source>
</evidence>
<dbReference type="AlphaFoldDB" id="A0ABD3SG43"/>
<evidence type="ECO:0000313" key="4">
    <source>
        <dbReference type="Proteomes" id="UP001530377"/>
    </source>
</evidence>
<gene>
    <name evidence="3" type="ORF">ACHAXA_010244</name>
</gene>
<dbReference type="Proteomes" id="UP001530377">
    <property type="component" value="Unassembled WGS sequence"/>
</dbReference>
<protein>
    <submittedName>
        <fullName evidence="3">Uncharacterized protein</fullName>
    </submittedName>
</protein>
<keyword evidence="2" id="KW-0472">Membrane</keyword>
<accession>A0ABD3SG43</accession>